<dbReference type="EC" id="2.7.13.3" evidence="2"/>
<dbReference type="Pfam" id="PF00072">
    <property type="entry name" value="Response_reg"/>
    <property type="match status" value="1"/>
</dbReference>
<evidence type="ECO:0000313" key="8">
    <source>
        <dbReference type="EMBL" id="MBR1134499.1"/>
    </source>
</evidence>
<dbReference type="SUPFAM" id="SSF55874">
    <property type="entry name" value="ATPase domain of HSP90 chaperone/DNA topoisomerase II/histidine kinase"/>
    <property type="match status" value="1"/>
</dbReference>
<dbReference type="EMBL" id="JAFCLK010000001">
    <property type="protein sequence ID" value="MBR1134499.1"/>
    <property type="molecule type" value="Genomic_DNA"/>
</dbReference>
<dbReference type="Gene3D" id="3.40.50.2300">
    <property type="match status" value="1"/>
</dbReference>
<organism evidence="8 9">
    <name type="scientific">Bradyrhizobium denitrificans</name>
    <dbReference type="NCBI Taxonomy" id="2734912"/>
    <lineage>
        <taxon>Bacteria</taxon>
        <taxon>Pseudomonadati</taxon>
        <taxon>Pseudomonadota</taxon>
        <taxon>Alphaproteobacteria</taxon>
        <taxon>Hyphomicrobiales</taxon>
        <taxon>Nitrobacteraceae</taxon>
        <taxon>Bradyrhizobium</taxon>
    </lineage>
</organism>
<evidence type="ECO:0000259" key="6">
    <source>
        <dbReference type="PROSITE" id="PS50109"/>
    </source>
</evidence>
<comment type="catalytic activity">
    <reaction evidence="1">
        <text>ATP + protein L-histidine = ADP + protein N-phospho-L-histidine.</text>
        <dbReference type="EC" id="2.7.13.3"/>
    </reaction>
</comment>
<dbReference type="PRINTS" id="PR00344">
    <property type="entry name" value="BCTRLSENSOR"/>
</dbReference>
<evidence type="ECO:0000256" key="1">
    <source>
        <dbReference type="ARBA" id="ARBA00000085"/>
    </source>
</evidence>
<name>A0ABS5G0C2_9BRAD</name>
<evidence type="ECO:0000256" key="3">
    <source>
        <dbReference type="ARBA" id="ARBA00022553"/>
    </source>
</evidence>
<evidence type="ECO:0000256" key="5">
    <source>
        <dbReference type="SAM" id="Coils"/>
    </source>
</evidence>
<dbReference type="InterPro" id="IPR001789">
    <property type="entry name" value="Sig_transdc_resp-reg_receiver"/>
</dbReference>
<feature type="modified residue" description="4-aspartylphosphate" evidence="4">
    <location>
        <position position="513"/>
    </location>
</feature>
<accession>A0ABS5G0C2</accession>
<protein>
    <recommendedName>
        <fullName evidence="2">histidine kinase</fullName>
        <ecNumber evidence="2">2.7.13.3</ecNumber>
    </recommendedName>
</protein>
<dbReference type="InterPro" id="IPR004358">
    <property type="entry name" value="Sig_transdc_His_kin-like_C"/>
</dbReference>
<dbReference type="SUPFAM" id="SSF52172">
    <property type="entry name" value="CheY-like"/>
    <property type="match status" value="1"/>
</dbReference>
<evidence type="ECO:0000256" key="4">
    <source>
        <dbReference type="PROSITE-ProRule" id="PRU00169"/>
    </source>
</evidence>
<proteinExistence type="predicted"/>
<dbReference type="SMART" id="SM00448">
    <property type="entry name" value="REC"/>
    <property type="match status" value="1"/>
</dbReference>
<dbReference type="SMART" id="SM00388">
    <property type="entry name" value="HisKA"/>
    <property type="match status" value="1"/>
</dbReference>
<dbReference type="SUPFAM" id="SSF47384">
    <property type="entry name" value="Homodimeric domain of signal transducing histidine kinase"/>
    <property type="match status" value="1"/>
</dbReference>
<dbReference type="InterPro" id="IPR003661">
    <property type="entry name" value="HisK_dim/P_dom"/>
</dbReference>
<dbReference type="InterPro" id="IPR036097">
    <property type="entry name" value="HisK_dim/P_sf"/>
</dbReference>
<dbReference type="InterPro" id="IPR011006">
    <property type="entry name" value="CheY-like_superfamily"/>
</dbReference>
<keyword evidence="3 4" id="KW-0597">Phosphoprotein</keyword>
<dbReference type="PANTHER" id="PTHR43065:SF49">
    <property type="entry name" value="HISTIDINE KINASE"/>
    <property type="match status" value="1"/>
</dbReference>
<dbReference type="SMART" id="SM00387">
    <property type="entry name" value="HATPase_c"/>
    <property type="match status" value="1"/>
</dbReference>
<dbReference type="PROSITE" id="PS50109">
    <property type="entry name" value="HIS_KIN"/>
    <property type="match status" value="1"/>
</dbReference>
<reference evidence="9" key="1">
    <citation type="journal article" date="2021" name="ISME J.">
        <title>Evolutionary origin and ecological implication of a unique nif island in free-living Bradyrhizobium lineages.</title>
        <authorList>
            <person name="Tao J."/>
        </authorList>
    </citation>
    <scope>NUCLEOTIDE SEQUENCE [LARGE SCALE GENOMIC DNA]</scope>
    <source>
        <strain evidence="9">SZCCT0094</strain>
    </source>
</reference>
<comment type="caution">
    <text evidence="8">The sequence shown here is derived from an EMBL/GenBank/DDBJ whole genome shotgun (WGS) entry which is preliminary data.</text>
</comment>
<keyword evidence="9" id="KW-1185">Reference proteome</keyword>
<evidence type="ECO:0000259" key="7">
    <source>
        <dbReference type="PROSITE" id="PS50110"/>
    </source>
</evidence>
<dbReference type="Pfam" id="PF00512">
    <property type="entry name" value="HisKA"/>
    <property type="match status" value="1"/>
</dbReference>
<feature type="coiled-coil region" evidence="5">
    <location>
        <begin position="145"/>
        <end position="214"/>
    </location>
</feature>
<keyword evidence="5" id="KW-0175">Coiled coil</keyword>
<gene>
    <name evidence="8" type="ORF">JQ619_01830</name>
</gene>
<dbReference type="InterPro" id="IPR036890">
    <property type="entry name" value="HATPase_C_sf"/>
</dbReference>
<sequence length="583" mass="63284">MTQIPGAEERDERVLILAPSRRDGPTVAAILERAGLATQTVATLADLCRGVDEGAGAVVVVEEEVSPPTAMSMLQACLARQPAWSEPPILVVTASGSRGSAGFGRGSEHFAGFGNLVLLERPLRSATLVSTLHSALRARRRQYQVRDHLRERERVEARLRAQEQELRGLNETLEERVRERTVELEEANRRLAAEMEQRQEAERALRQAQKMEAIGQLTGGVAHDFNNLLMVVSGGLDMLGRAPDPERRERIVSGMRQAVTRGASLTRQMLAFSRRMSLAPEAIDLRARFDDMRILMAGALREDIALEIELAEDLWPVMADQTQLELAILNTVVNARDAMSQGGTVTIFAGNARLDGRGESRLAGEFVRIEVRDTGIGIAPDILDRIFDPFFTTKEVGSGTGLGLSQVYGFAKQSGGHVKVRSRLWEGTRIILHLPRASSLPLAAAVEASAPAIQVPGPKGERRILLVEDNDEVAELAGQMLEGLGFTVRRAESAPSALAQLENGHAADLVFSDVVMPGGMSGIELARELARRRPGLPVVLTSGFSDGQRDGDAEGLRLLRKPYRLDELEAALAAAFGAHLPSS</sequence>
<dbReference type="CDD" id="cd00082">
    <property type="entry name" value="HisKA"/>
    <property type="match status" value="1"/>
</dbReference>
<evidence type="ECO:0000313" key="9">
    <source>
        <dbReference type="Proteomes" id="UP001314635"/>
    </source>
</evidence>
<feature type="domain" description="Response regulatory" evidence="7">
    <location>
        <begin position="463"/>
        <end position="576"/>
    </location>
</feature>
<dbReference type="PANTHER" id="PTHR43065">
    <property type="entry name" value="SENSOR HISTIDINE KINASE"/>
    <property type="match status" value="1"/>
</dbReference>
<feature type="domain" description="Histidine kinase" evidence="6">
    <location>
        <begin position="220"/>
        <end position="438"/>
    </location>
</feature>
<dbReference type="InterPro" id="IPR005467">
    <property type="entry name" value="His_kinase_dom"/>
</dbReference>
<dbReference type="InterPro" id="IPR003594">
    <property type="entry name" value="HATPase_dom"/>
</dbReference>
<dbReference type="Gene3D" id="3.30.565.10">
    <property type="entry name" value="Histidine kinase-like ATPase, C-terminal domain"/>
    <property type="match status" value="1"/>
</dbReference>
<dbReference type="Pfam" id="PF02518">
    <property type="entry name" value="HATPase_c"/>
    <property type="match status" value="1"/>
</dbReference>
<evidence type="ECO:0000256" key="2">
    <source>
        <dbReference type="ARBA" id="ARBA00012438"/>
    </source>
</evidence>
<dbReference type="Gene3D" id="1.10.287.130">
    <property type="match status" value="1"/>
</dbReference>
<dbReference type="Proteomes" id="UP001314635">
    <property type="component" value="Unassembled WGS sequence"/>
</dbReference>
<dbReference type="PROSITE" id="PS50110">
    <property type="entry name" value="RESPONSE_REGULATORY"/>
    <property type="match status" value="1"/>
</dbReference>